<keyword evidence="2" id="KW-0645">Protease</keyword>
<dbReference type="Proteomes" id="UP000886887">
    <property type="component" value="Unassembled WGS sequence"/>
</dbReference>
<dbReference type="PANTHER" id="PTHR30471">
    <property type="entry name" value="DNA REPAIR PROTEIN RADC"/>
    <property type="match status" value="1"/>
</dbReference>
<dbReference type="GO" id="GO:0006508">
    <property type="term" value="P:proteolysis"/>
    <property type="evidence" value="ECO:0007669"/>
    <property type="project" value="UniProtKB-KW"/>
</dbReference>
<keyword evidence="3" id="KW-0479">Metal-binding</keyword>
<reference evidence="9" key="1">
    <citation type="submission" date="2020-10" db="EMBL/GenBank/DDBJ databases">
        <authorList>
            <person name="Gilroy R."/>
        </authorList>
    </citation>
    <scope>NUCLEOTIDE SEQUENCE</scope>
    <source>
        <strain evidence="9">ChiSxjej2B14-6234</strain>
    </source>
</reference>
<dbReference type="InterPro" id="IPR010994">
    <property type="entry name" value="RuvA_2-like"/>
</dbReference>
<evidence type="ECO:0000256" key="6">
    <source>
        <dbReference type="ARBA" id="ARBA00023049"/>
    </source>
</evidence>
<keyword evidence="6" id="KW-0482">Metalloprotease</keyword>
<evidence type="ECO:0000256" key="1">
    <source>
        <dbReference type="ARBA" id="ARBA00010243"/>
    </source>
</evidence>
<dbReference type="Gene3D" id="3.40.140.10">
    <property type="entry name" value="Cytidine Deaminase, domain 2"/>
    <property type="match status" value="1"/>
</dbReference>
<dbReference type="PANTHER" id="PTHR30471:SF3">
    <property type="entry name" value="UPF0758 PROTEIN YEES-RELATED"/>
    <property type="match status" value="1"/>
</dbReference>
<dbReference type="EMBL" id="DVFJ01000035">
    <property type="protein sequence ID" value="HIQ72418.1"/>
    <property type="molecule type" value="Genomic_DNA"/>
</dbReference>
<keyword evidence="5" id="KW-0862">Zinc</keyword>
<name>A0A9D0ZDE2_9FIRM</name>
<dbReference type="PROSITE" id="PS50249">
    <property type="entry name" value="MPN"/>
    <property type="match status" value="1"/>
</dbReference>
<evidence type="ECO:0000313" key="10">
    <source>
        <dbReference type="Proteomes" id="UP000886887"/>
    </source>
</evidence>
<evidence type="ECO:0000256" key="4">
    <source>
        <dbReference type="ARBA" id="ARBA00022801"/>
    </source>
</evidence>
<dbReference type="AlphaFoldDB" id="A0A9D0ZDE2"/>
<dbReference type="SUPFAM" id="SSF47781">
    <property type="entry name" value="RuvA domain 2-like"/>
    <property type="match status" value="1"/>
</dbReference>
<evidence type="ECO:0000313" key="9">
    <source>
        <dbReference type="EMBL" id="HIQ72418.1"/>
    </source>
</evidence>
<proteinExistence type="inferred from homology"/>
<dbReference type="CDD" id="cd08071">
    <property type="entry name" value="MPN_DUF2466"/>
    <property type="match status" value="1"/>
</dbReference>
<comment type="caution">
    <text evidence="9">The sequence shown here is derived from an EMBL/GenBank/DDBJ whole genome shotgun (WGS) entry which is preliminary data.</text>
</comment>
<dbReference type="InterPro" id="IPR001405">
    <property type="entry name" value="UPF0758"/>
</dbReference>
<feature type="domain" description="MPN" evidence="8">
    <location>
        <begin position="99"/>
        <end position="222"/>
    </location>
</feature>
<accession>A0A9D0ZDE2</accession>
<dbReference type="InterPro" id="IPR037518">
    <property type="entry name" value="MPN"/>
</dbReference>
<protein>
    <submittedName>
        <fullName evidence="9">DNA repair protein RadC</fullName>
    </submittedName>
</protein>
<evidence type="ECO:0000256" key="3">
    <source>
        <dbReference type="ARBA" id="ARBA00022723"/>
    </source>
</evidence>
<evidence type="ECO:0000256" key="2">
    <source>
        <dbReference type="ARBA" id="ARBA00022670"/>
    </source>
</evidence>
<keyword evidence="4" id="KW-0378">Hydrolase</keyword>
<organism evidence="9 10">
    <name type="scientific">Candidatus Onthenecus intestinigallinarum</name>
    <dbReference type="NCBI Taxonomy" id="2840875"/>
    <lineage>
        <taxon>Bacteria</taxon>
        <taxon>Bacillati</taxon>
        <taxon>Bacillota</taxon>
        <taxon>Clostridia</taxon>
        <taxon>Eubacteriales</taxon>
        <taxon>Candidatus Onthenecus</taxon>
    </lineage>
</organism>
<evidence type="ECO:0000256" key="7">
    <source>
        <dbReference type="RuleBase" id="RU003797"/>
    </source>
</evidence>
<dbReference type="NCBIfam" id="TIGR00608">
    <property type="entry name" value="radc"/>
    <property type="match status" value="1"/>
</dbReference>
<comment type="similarity">
    <text evidence="1 7">Belongs to the UPF0758 family.</text>
</comment>
<evidence type="ECO:0000259" key="8">
    <source>
        <dbReference type="PROSITE" id="PS50249"/>
    </source>
</evidence>
<dbReference type="Pfam" id="PF04002">
    <property type="entry name" value="RadC"/>
    <property type="match status" value="1"/>
</dbReference>
<dbReference type="GO" id="GO:0008237">
    <property type="term" value="F:metallopeptidase activity"/>
    <property type="evidence" value="ECO:0007669"/>
    <property type="project" value="UniProtKB-KW"/>
</dbReference>
<evidence type="ECO:0000256" key="5">
    <source>
        <dbReference type="ARBA" id="ARBA00022833"/>
    </source>
</evidence>
<gene>
    <name evidence="9" type="primary">radC</name>
    <name evidence="9" type="ORF">IAB73_09455</name>
</gene>
<dbReference type="Gene3D" id="1.10.150.20">
    <property type="entry name" value="5' to 3' exonuclease, C-terminal subdomain"/>
    <property type="match status" value="1"/>
</dbReference>
<dbReference type="GO" id="GO:0046872">
    <property type="term" value="F:metal ion binding"/>
    <property type="evidence" value="ECO:0007669"/>
    <property type="project" value="UniProtKB-KW"/>
</dbReference>
<dbReference type="InterPro" id="IPR025657">
    <property type="entry name" value="RadC_JAB"/>
</dbReference>
<reference evidence="9" key="2">
    <citation type="journal article" date="2021" name="PeerJ">
        <title>Extensive microbial diversity within the chicken gut microbiome revealed by metagenomics and culture.</title>
        <authorList>
            <person name="Gilroy R."/>
            <person name="Ravi A."/>
            <person name="Getino M."/>
            <person name="Pursley I."/>
            <person name="Horton D.L."/>
            <person name="Alikhan N.F."/>
            <person name="Baker D."/>
            <person name="Gharbi K."/>
            <person name="Hall N."/>
            <person name="Watson M."/>
            <person name="Adriaenssens E.M."/>
            <person name="Foster-Nyarko E."/>
            <person name="Jarju S."/>
            <person name="Secka A."/>
            <person name="Antonio M."/>
            <person name="Oren A."/>
            <person name="Chaudhuri R.R."/>
            <person name="La Ragione R."/>
            <person name="Hildebrand F."/>
            <person name="Pallen M.J."/>
        </authorList>
    </citation>
    <scope>NUCLEOTIDE SEQUENCE</scope>
    <source>
        <strain evidence="9">ChiSxjej2B14-6234</strain>
    </source>
</reference>
<sequence length="265" mass="29978">MMHSGHRARLRQRFFEEGLSGFAPHEALELLLCFAIPQRDVNPLAHQLIERFGSLSAVLEARPEELMETPGVGPNAAALLALMPQLMSYYERDKQRERPRLNNLERAGAYCRSLLRGRKNECVYLLCLDAKGYLIKPVLMHQGTIDESQLYPREIVRETLLHNAYAVLIAHNHPGGEAMPSRGDYDATLRVMEALRAIDVRLIDHIIVSDDALCSLTHMHMIEKGQLVSLEDFDYRVRMASMPTARRGKVLQTGATEGYDGLEED</sequence>